<dbReference type="InterPro" id="IPR007627">
    <property type="entry name" value="RNA_pol_sigma70_r2"/>
</dbReference>
<dbReference type="InterPro" id="IPR013249">
    <property type="entry name" value="RNA_pol_sigma70_r4_t2"/>
</dbReference>
<dbReference type="SUPFAM" id="SSF88659">
    <property type="entry name" value="Sigma3 and sigma4 domains of RNA polymerase sigma factors"/>
    <property type="match status" value="1"/>
</dbReference>
<gene>
    <name evidence="7" type="ORF">GTC17254_01440</name>
</gene>
<proteinExistence type="inferred from homology"/>
<organism evidence="7">
    <name type="scientific">Prevotella sp. GTC17254</name>
    <dbReference type="NCBI Taxonomy" id="3236794"/>
    <lineage>
        <taxon>Bacteria</taxon>
        <taxon>Pseudomonadati</taxon>
        <taxon>Bacteroidota</taxon>
        <taxon>Bacteroidia</taxon>
        <taxon>Bacteroidales</taxon>
        <taxon>Prevotellaceae</taxon>
        <taxon>Prevotella</taxon>
    </lineage>
</organism>
<dbReference type="SUPFAM" id="SSF88946">
    <property type="entry name" value="Sigma2 domain of RNA polymerase sigma factors"/>
    <property type="match status" value="1"/>
</dbReference>
<evidence type="ECO:0000259" key="6">
    <source>
        <dbReference type="Pfam" id="PF08281"/>
    </source>
</evidence>
<accession>A0AB33J2W5</accession>
<dbReference type="InterPro" id="IPR039425">
    <property type="entry name" value="RNA_pol_sigma-70-like"/>
</dbReference>
<protein>
    <submittedName>
        <fullName evidence="7">Sigma-70 family RNA polymerase sigma factor</fullName>
    </submittedName>
</protein>
<dbReference type="Gene3D" id="1.10.10.10">
    <property type="entry name" value="Winged helix-like DNA-binding domain superfamily/Winged helix DNA-binding domain"/>
    <property type="match status" value="1"/>
</dbReference>
<dbReference type="InterPro" id="IPR013325">
    <property type="entry name" value="RNA_pol_sigma_r2"/>
</dbReference>
<comment type="similarity">
    <text evidence="1">Belongs to the sigma-70 factor family. ECF subfamily.</text>
</comment>
<dbReference type="Pfam" id="PF04542">
    <property type="entry name" value="Sigma70_r2"/>
    <property type="match status" value="1"/>
</dbReference>
<reference evidence="7" key="1">
    <citation type="submission" date="2024-07" db="EMBL/GenBank/DDBJ databases">
        <title>Complete genome sequence of Prevotella sp. YM-2024 GTC17254.</title>
        <authorList>
            <person name="Hayashi M."/>
            <person name="Muto Y."/>
            <person name="Tanaka K."/>
            <person name="Niwa H."/>
        </authorList>
    </citation>
    <scope>NUCLEOTIDE SEQUENCE</scope>
    <source>
        <strain evidence="7">GTC17254</strain>
    </source>
</reference>
<dbReference type="PANTHER" id="PTHR43133:SF46">
    <property type="entry name" value="RNA POLYMERASE SIGMA-70 FACTOR ECF SUBFAMILY"/>
    <property type="match status" value="1"/>
</dbReference>
<dbReference type="PANTHER" id="PTHR43133">
    <property type="entry name" value="RNA POLYMERASE ECF-TYPE SIGMA FACTO"/>
    <property type="match status" value="1"/>
</dbReference>
<dbReference type="GO" id="GO:0016987">
    <property type="term" value="F:sigma factor activity"/>
    <property type="evidence" value="ECO:0007669"/>
    <property type="project" value="UniProtKB-KW"/>
</dbReference>
<evidence type="ECO:0000256" key="2">
    <source>
        <dbReference type="ARBA" id="ARBA00023015"/>
    </source>
</evidence>
<dbReference type="AlphaFoldDB" id="A0AB33J2W5"/>
<evidence type="ECO:0000256" key="3">
    <source>
        <dbReference type="ARBA" id="ARBA00023082"/>
    </source>
</evidence>
<dbReference type="Gene3D" id="1.10.1740.10">
    <property type="match status" value="1"/>
</dbReference>
<evidence type="ECO:0000256" key="1">
    <source>
        <dbReference type="ARBA" id="ARBA00010641"/>
    </source>
</evidence>
<dbReference type="InterPro" id="IPR036388">
    <property type="entry name" value="WH-like_DNA-bd_sf"/>
</dbReference>
<dbReference type="GO" id="GO:0006352">
    <property type="term" value="P:DNA-templated transcription initiation"/>
    <property type="evidence" value="ECO:0007669"/>
    <property type="project" value="InterPro"/>
</dbReference>
<evidence type="ECO:0000256" key="4">
    <source>
        <dbReference type="ARBA" id="ARBA00023163"/>
    </source>
</evidence>
<keyword evidence="2" id="KW-0805">Transcription regulation</keyword>
<keyword evidence="4" id="KW-0804">Transcription</keyword>
<sequence>MQLTEKQQELHIVQGLRQHDKTAMRDFYALYAGRLTAVCSRYIASDADMKDVLQEALIKIFTNADSFEYRAAGSLLAWGKRIVVNEALSFLRKSKTVPLLFDENLPEVADEDNTPVDDVPPKLLQEMIRELPDGYRTVFNLYVFEDKSHQEIGKILGIKESSSASQLNRAKTVLKKKIIEYKKGGRI</sequence>
<name>A0AB33J2W5_9BACT</name>
<dbReference type="Pfam" id="PF08281">
    <property type="entry name" value="Sigma70_r4_2"/>
    <property type="match status" value="1"/>
</dbReference>
<evidence type="ECO:0000259" key="5">
    <source>
        <dbReference type="Pfam" id="PF04542"/>
    </source>
</evidence>
<dbReference type="CDD" id="cd06171">
    <property type="entry name" value="Sigma70_r4"/>
    <property type="match status" value="1"/>
</dbReference>
<dbReference type="GO" id="GO:0003677">
    <property type="term" value="F:DNA binding"/>
    <property type="evidence" value="ECO:0007669"/>
    <property type="project" value="InterPro"/>
</dbReference>
<dbReference type="EMBL" id="AP035786">
    <property type="protein sequence ID" value="BFO72547.1"/>
    <property type="molecule type" value="Genomic_DNA"/>
</dbReference>
<evidence type="ECO:0000313" key="7">
    <source>
        <dbReference type="EMBL" id="BFO72547.1"/>
    </source>
</evidence>
<dbReference type="NCBIfam" id="TIGR02937">
    <property type="entry name" value="sigma70-ECF"/>
    <property type="match status" value="1"/>
</dbReference>
<feature type="domain" description="RNA polymerase sigma factor 70 region 4 type 2" evidence="6">
    <location>
        <begin position="123"/>
        <end position="172"/>
    </location>
</feature>
<keyword evidence="3" id="KW-0731">Sigma factor</keyword>
<feature type="domain" description="RNA polymerase sigma-70 region 2" evidence="5">
    <location>
        <begin position="28"/>
        <end position="95"/>
    </location>
</feature>
<dbReference type="InterPro" id="IPR013324">
    <property type="entry name" value="RNA_pol_sigma_r3/r4-like"/>
</dbReference>
<dbReference type="InterPro" id="IPR014284">
    <property type="entry name" value="RNA_pol_sigma-70_dom"/>
</dbReference>